<organism evidence="8 9">
    <name type="scientific">Crotalaria pallida</name>
    <name type="common">Smooth rattlebox</name>
    <name type="synonym">Crotalaria striata</name>
    <dbReference type="NCBI Taxonomy" id="3830"/>
    <lineage>
        <taxon>Eukaryota</taxon>
        <taxon>Viridiplantae</taxon>
        <taxon>Streptophyta</taxon>
        <taxon>Embryophyta</taxon>
        <taxon>Tracheophyta</taxon>
        <taxon>Spermatophyta</taxon>
        <taxon>Magnoliopsida</taxon>
        <taxon>eudicotyledons</taxon>
        <taxon>Gunneridae</taxon>
        <taxon>Pentapetalae</taxon>
        <taxon>rosids</taxon>
        <taxon>fabids</taxon>
        <taxon>Fabales</taxon>
        <taxon>Fabaceae</taxon>
        <taxon>Papilionoideae</taxon>
        <taxon>50 kb inversion clade</taxon>
        <taxon>genistoids sensu lato</taxon>
        <taxon>core genistoids</taxon>
        <taxon>Crotalarieae</taxon>
        <taxon>Crotalaria</taxon>
    </lineage>
</organism>
<dbReference type="FunFam" id="3.40.1810.10:FF:000006">
    <property type="entry name" value="Agamous-like MADS-box protein AGL62"/>
    <property type="match status" value="1"/>
</dbReference>
<accession>A0AAN9I9I5</accession>
<comment type="caution">
    <text evidence="8">The sequence shown here is derived from an EMBL/GenBank/DDBJ whole genome shotgun (WGS) entry which is preliminary data.</text>
</comment>
<evidence type="ECO:0000259" key="7">
    <source>
        <dbReference type="PROSITE" id="PS50066"/>
    </source>
</evidence>
<dbReference type="GO" id="GO:0046983">
    <property type="term" value="F:protein dimerization activity"/>
    <property type="evidence" value="ECO:0007669"/>
    <property type="project" value="InterPro"/>
</dbReference>
<evidence type="ECO:0000256" key="6">
    <source>
        <dbReference type="SAM" id="Coils"/>
    </source>
</evidence>
<evidence type="ECO:0000256" key="1">
    <source>
        <dbReference type="ARBA" id="ARBA00004123"/>
    </source>
</evidence>
<gene>
    <name evidence="8" type="ORF">RIF29_22680</name>
</gene>
<dbReference type="GO" id="GO:0000981">
    <property type="term" value="F:DNA-binding transcription factor activity, RNA polymerase II-specific"/>
    <property type="evidence" value="ECO:0007669"/>
    <property type="project" value="TreeGrafter"/>
</dbReference>
<evidence type="ECO:0000256" key="3">
    <source>
        <dbReference type="ARBA" id="ARBA00023125"/>
    </source>
</evidence>
<keyword evidence="9" id="KW-1185">Reference proteome</keyword>
<feature type="coiled-coil region" evidence="6">
    <location>
        <begin position="102"/>
        <end position="136"/>
    </location>
</feature>
<keyword evidence="5" id="KW-0539">Nucleus</keyword>
<evidence type="ECO:0000256" key="2">
    <source>
        <dbReference type="ARBA" id="ARBA00023015"/>
    </source>
</evidence>
<evidence type="ECO:0000256" key="5">
    <source>
        <dbReference type="ARBA" id="ARBA00023242"/>
    </source>
</evidence>
<dbReference type="PRINTS" id="PR00404">
    <property type="entry name" value="MADSDOMAIN"/>
</dbReference>
<dbReference type="InterPro" id="IPR002100">
    <property type="entry name" value="TF_MADSbox"/>
</dbReference>
<sequence>MSNSMTTSNPKRTIGRQKIEIKKITNKSKLQVTFSKRRNGIFKKASELSTLCGAEVALIVFSPSEKAYSFGHPNVDAVIDRYHMRPPPNSWITGDGYWNAEVLGLNAQITQINERIEAEKKKSDELDNERKEAQKQFWVAYSIEDMSPAQLDQYKLALENLKESLNDSAPADNPHPHFFAGGLSSNNESALVDNLYPHSFAGGSSSSNNPPLHSQVFVGGSSYSNNPSLLLQQPPCPPPPQLFPNHPPQAPHVLQNPSMMFPNHMFDGDKVMHHPTFNNIGGFGPQGGFF</sequence>
<name>A0AAN9I9I5_CROPI</name>
<feature type="domain" description="MADS-box" evidence="7">
    <location>
        <begin position="14"/>
        <end position="74"/>
    </location>
</feature>
<dbReference type="PANTHER" id="PTHR11945">
    <property type="entry name" value="MADS BOX PROTEIN"/>
    <property type="match status" value="1"/>
</dbReference>
<keyword evidence="2" id="KW-0805">Transcription regulation</keyword>
<evidence type="ECO:0000256" key="4">
    <source>
        <dbReference type="ARBA" id="ARBA00023163"/>
    </source>
</evidence>
<reference evidence="8 9" key="1">
    <citation type="submission" date="2024-01" db="EMBL/GenBank/DDBJ databases">
        <title>The genomes of 5 underutilized Papilionoideae crops provide insights into root nodulation and disease resistanc.</title>
        <authorList>
            <person name="Yuan L."/>
        </authorList>
    </citation>
    <scope>NUCLEOTIDE SEQUENCE [LARGE SCALE GENOMIC DNA]</scope>
    <source>
        <strain evidence="8">ZHUSHIDOU_FW_LH</strain>
        <tissue evidence="8">Leaf</tissue>
    </source>
</reference>
<proteinExistence type="predicted"/>
<dbReference type="SMART" id="SM00432">
    <property type="entry name" value="MADS"/>
    <property type="match status" value="1"/>
</dbReference>
<protein>
    <recommendedName>
        <fullName evidence="7">MADS-box domain-containing protein</fullName>
    </recommendedName>
</protein>
<dbReference type="GO" id="GO:0000978">
    <property type="term" value="F:RNA polymerase II cis-regulatory region sequence-specific DNA binding"/>
    <property type="evidence" value="ECO:0007669"/>
    <property type="project" value="TreeGrafter"/>
</dbReference>
<keyword evidence="4" id="KW-0804">Transcription</keyword>
<dbReference type="SUPFAM" id="SSF55455">
    <property type="entry name" value="SRF-like"/>
    <property type="match status" value="1"/>
</dbReference>
<evidence type="ECO:0000313" key="9">
    <source>
        <dbReference type="Proteomes" id="UP001372338"/>
    </source>
</evidence>
<dbReference type="GO" id="GO:0005634">
    <property type="term" value="C:nucleus"/>
    <property type="evidence" value="ECO:0007669"/>
    <property type="project" value="UniProtKB-SubCell"/>
</dbReference>
<evidence type="ECO:0000313" key="8">
    <source>
        <dbReference type="EMBL" id="KAK7269889.1"/>
    </source>
</evidence>
<dbReference type="Proteomes" id="UP001372338">
    <property type="component" value="Unassembled WGS sequence"/>
</dbReference>
<comment type="subcellular location">
    <subcellularLocation>
        <location evidence="1">Nucleus</location>
    </subcellularLocation>
</comment>
<keyword evidence="3" id="KW-0238">DNA-binding</keyword>
<dbReference type="Gene3D" id="3.40.1810.10">
    <property type="entry name" value="Transcription factor, MADS-box"/>
    <property type="match status" value="1"/>
</dbReference>
<dbReference type="PROSITE" id="PS50066">
    <property type="entry name" value="MADS_BOX_2"/>
    <property type="match status" value="1"/>
</dbReference>
<dbReference type="Pfam" id="PF00319">
    <property type="entry name" value="SRF-TF"/>
    <property type="match status" value="1"/>
</dbReference>
<dbReference type="EMBL" id="JAYWIO010000004">
    <property type="protein sequence ID" value="KAK7269889.1"/>
    <property type="molecule type" value="Genomic_DNA"/>
</dbReference>
<dbReference type="PANTHER" id="PTHR11945:SF818">
    <property type="entry name" value="AGAMOUS-LIKE MADS-BOX PROTEIN AGL62"/>
    <property type="match status" value="1"/>
</dbReference>
<keyword evidence="6" id="KW-0175">Coiled coil</keyword>
<dbReference type="GO" id="GO:0045944">
    <property type="term" value="P:positive regulation of transcription by RNA polymerase II"/>
    <property type="evidence" value="ECO:0007669"/>
    <property type="project" value="InterPro"/>
</dbReference>
<dbReference type="CDD" id="cd00265">
    <property type="entry name" value="MADS_MEF2_like"/>
    <property type="match status" value="1"/>
</dbReference>
<dbReference type="InterPro" id="IPR036879">
    <property type="entry name" value="TF_MADSbox_sf"/>
</dbReference>
<dbReference type="InterPro" id="IPR033896">
    <property type="entry name" value="MEF2-like_N"/>
</dbReference>
<dbReference type="AlphaFoldDB" id="A0AAN9I9I5"/>